<protein>
    <submittedName>
        <fullName evidence="2">Carboxypeptidase regulatory-like domain-containing protein</fullName>
    </submittedName>
</protein>
<dbReference type="EMBL" id="QPGA01000030">
    <property type="protein sequence ID" value="RDE49894.1"/>
    <property type="molecule type" value="Genomic_DNA"/>
</dbReference>
<dbReference type="GO" id="GO:0004180">
    <property type="term" value="F:carboxypeptidase activity"/>
    <property type="evidence" value="ECO:0007669"/>
    <property type="project" value="UniProtKB-KW"/>
</dbReference>
<keyword evidence="2" id="KW-0645">Protease</keyword>
<keyword evidence="1" id="KW-0732">Signal</keyword>
<sequence length="143" mass="15416">MNNKYSKFLVHGLLITALTFGSFVTVAGADDGLMVQQAGGLPYVSGGVGEESLQQLKDHVGEFNLKLVFAMTSGSYLSDVRVAIADAKGKTLLEATSDGPWFLAKLPRGKYRVVASYAGTAIERSIAVDETALKTVDFRWDHE</sequence>
<evidence type="ECO:0000313" key="2">
    <source>
        <dbReference type="EMBL" id="RDE49894.1"/>
    </source>
</evidence>
<dbReference type="AlphaFoldDB" id="A0A369XJ13"/>
<keyword evidence="2" id="KW-0378">Hydrolase</keyword>
<feature type="signal peptide" evidence="1">
    <location>
        <begin position="1"/>
        <end position="29"/>
    </location>
</feature>
<proteinExistence type="predicted"/>
<keyword evidence="2" id="KW-0121">Carboxypeptidase</keyword>
<evidence type="ECO:0000256" key="1">
    <source>
        <dbReference type="SAM" id="SignalP"/>
    </source>
</evidence>
<dbReference type="Proteomes" id="UP000253831">
    <property type="component" value="Unassembled WGS sequence"/>
</dbReference>
<feature type="chain" id="PRO_5016910427" evidence="1">
    <location>
        <begin position="30"/>
        <end position="143"/>
    </location>
</feature>
<reference evidence="2 3" key="1">
    <citation type="submission" date="2018-05" db="EMBL/GenBank/DDBJ databases">
        <title>Integrated omic analyses show evidence that a Ca. Accumulibacter phosphatis strain performs denitrification under micro-aerobic conditions.</title>
        <authorList>
            <person name="Camejo P.Y."/>
            <person name="Katherine M.D."/>
            <person name="Daniel N.R."/>
        </authorList>
    </citation>
    <scope>NUCLEOTIDE SEQUENCE [LARGE SCALE GENOMIC DNA]</scope>
    <source>
        <strain evidence="2">UW-LDO-IC</strain>
    </source>
</reference>
<name>A0A369XJ13_9PROT</name>
<gene>
    <name evidence="2" type="ORF">DVS81_14210</name>
</gene>
<evidence type="ECO:0000313" key="3">
    <source>
        <dbReference type="Proteomes" id="UP000253831"/>
    </source>
</evidence>
<accession>A0A369XJ13</accession>
<comment type="caution">
    <text evidence="2">The sequence shown here is derived from an EMBL/GenBank/DDBJ whole genome shotgun (WGS) entry which is preliminary data.</text>
</comment>
<organism evidence="2 3">
    <name type="scientific">Candidatus Accumulibacter meliphilus</name>
    <dbReference type="NCBI Taxonomy" id="2211374"/>
    <lineage>
        <taxon>Bacteria</taxon>
        <taxon>Pseudomonadati</taxon>
        <taxon>Pseudomonadota</taxon>
        <taxon>Betaproteobacteria</taxon>
        <taxon>Candidatus Accumulibacter</taxon>
    </lineage>
</organism>